<keyword evidence="3" id="KW-0446">Lipid-binding</keyword>
<evidence type="ECO:0000313" key="6">
    <source>
        <dbReference type="Proteomes" id="UP001521150"/>
    </source>
</evidence>
<comment type="caution">
    <text evidence="5">The sequence shown here is derived from an EMBL/GenBank/DDBJ whole genome shotgun (WGS) entry which is preliminary data.</text>
</comment>
<evidence type="ECO:0000256" key="3">
    <source>
        <dbReference type="ARBA" id="ARBA00023121"/>
    </source>
</evidence>
<dbReference type="Gene3D" id="1.10.3630.10">
    <property type="entry name" value="yeast vps74-n-term truncation variant domain like"/>
    <property type="match status" value="1"/>
</dbReference>
<dbReference type="Pfam" id="PF05719">
    <property type="entry name" value="GPP34"/>
    <property type="match status" value="1"/>
</dbReference>
<accession>A0ABS8Z5U4</accession>
<protein>
    <submittedName>
        <fullName evidence="5">GPP34 family phosphoprotein</fullName>
    </submittedName>
</protein>
<evidence type="ECO:0000313" key="5">
    <source>
        <dbReference type="EMBL" id="MCE7001242.1"/>
    </source>
</evidence>
<evidence type="ECO:0000256" key="4">
    <source>
        <dbReference type="ARBA" id="ARBA00023136"/>
    </source>
</evidence>
<organism evidence="5 6">
    <name type="scientific">Kibdelosporangium philippinense</name>
    <dbReference type="NCBI Taxonomy" id="211113"/>
    <lineage>
        <taxon>Bacteria</taxon>
        <taxon>Bacillati</taxon>
        <taxon>Actinomycetota</taxon>
        <taxon>Actinomycetes</taxon>
        <taxon>Pseudonocardiales</taxon>
        <taxon>Pseudonocardiaceae</taxon>
        <taxon>Kibdelosporangium</taxon>
    </lineage>
</organism>
<dbReference type="EMBL" id="JAJVCN010000001">
    <property type="protein sequence ID" value="MCE7001242.1"/>
    <property type="molecule type" value="Genomic_DNA"/>
</dbReference>
<reference evidence="5 6" key="1">
    <citation type="submission" date="2021-12" db="EMBL/GenBank/DDBJ databases">
        <title>Genome sequence of Kibdelosporangium philippinense ATCC 49844.</title>
        <authorList>
            <person name="Fedorov E.A."/>
            <person name="Omeragic M."/>
            <person name="Shalygina K.F."/>
            <person name="Maclea K.S."/>
        </authorList>
    </citation>
    <scope>NUCLEOTIDE SEQUENCE [LARGE SCALE GENOMIC DNA]</scope>
    <source>
        <strain evidence="5 6">ATCC 49844</strain>
    </source>
</reference>
<gene>
    <name evidence="5" type="ORF">LWC34_00065</name>
</gene>
<comment type="subcellular location">
    <subcellularLocation>
        <location evidence="1">Golgi apparatus membrane</location>
        <topology evidence="1">Peripheral membrane protein</topology>
        <orientation evidence="1">Cytoplasmic side</orientation>
    </subcellularLocation>
</comment>
<name>A0ABS8Z5U4_9PSEU</name>
<evidence type="ECO:0000256" key="2">
    <source>
        <dbReference type="ARBA" id="ARBA00023034"/>
    </source>
</evidence>
<dbReference type="Proteomes" id="UP001521150">
    <property type="component" value="Unassembled WGS sequence"/>
</dbReference>
<dbReference type="InterPro" id="IPR038261">
    <property type="entry name" value="GPP34-like_sf"/>
</dbReference>
<dbReference type="RefSeq" id="WP_233722326.1">
    <property type="nucleotide sequence ID" value="NZ_JAJVCN010000001.1"/>
</dbReference>
<keyword evidence="2" id="KW-0333">Golgi apparatus</keyword>
<keyword evidence="6" id="KW-1185">Reference proteome</keyword>
<sequence length="215" mass="23711">MRLNGLSLCESLFFLGHDPFNGKARIRGGLLDIGLSATILADLLFDERITLDHGTVVLISRYATGEPIADRMLARIMAETEQHGIRDWVEHLADGIFDTVVENLTVRELVTPKEKRGMFRHSLHYQPADLRTASAPRAMIRSAMLGQNRCDLPTATLAVLAWTVGLDDICEPELSRKQSTDWIERVKSVIVQPFRGLVSGTDAAVAAAVYGGNRS</sequence>
<proteinExistence type="predicted"/>
<dbReference type="InterPro" id="IPR008628">
    <property type="entry name" value="GPP34-like"/>
</dbReference>
<keyword evidence="4" id="KW-0472">Membrane</keyword>
<evidence type="ECO:0000256" key="1">
    <source>
        <dbReference type="ARBA" id="ARBA00004255"/>
    </source>
</evidence>